<dbReference type="OrthoDB" id="263283at2759"/>
<feature type="domain" description="Stealth protein CR2 conserved region 2" evidence="4">
    <location>
        <begin position="261"/>
        <end position="337"/>
    </location>
</feature>
<evidence type="ECO:0000256" key="2">
    <source>
        <dbReference type="ARBA" id="ARBA00022679"/>
    </source>
</evidence>
<evidence type="ECO:0000313" key="6">
    <source>
        <dbReference type="Proteomes" id="UP000078512"/>
    </source>
</evidence>
<sequence length="398" mass="45080">MTYIKPSSIIPPIVFERLNVNIQKPATSSDRGRGEHYERKSWTNHRLSKFISNAVDKVLYQDNGAQLHNEAGDINDVREEGHASVDINSENQDYGTRTRYGEEDPNYYYNNKPRRPRDMPYWFPDWLTNKTLYPSTLYPSSTTTATNLGTIAVDQQDLLSNISDSASAKRPRRSHALDPPTSLARTWRLRRQLDMGLYNTSKTRQAQSHNVEKIADDVALRRESETTKAAERSKDKFVVADMNAPMRPFVPKAAKEGEERGQVPSWLDRSVTTRKEFDVVHHSAFCEHKDTLPTYSSAAIESQLFRIPGLSDVFMYLNDDIVFVMPLAQADFWTPQYGLVFQPSFHLRASPYPIHYNGTDPLLVNTMTTSFALISSFLDGLESGIGPILPTLVTLAVG</sequence>
<dbReference type="InterPro" id="IPR047141">
    <property type="entry name" value="Stealth"/>
</dbReference>
<dbReference type="InterPro" id="IPR021520">
    <property type="entry name" value="Stealth_CR2"/>
</dbReference>
<keyword evidence="2" id="KW-0808">Transferase</keyword>
<dbReference type="GO" id="GO:0003976">
    <property type="term" value="F:UDP-N-acetylglucosamine-lysosomal-enzyme N-acetylglucosaminephosphotransferase activity"/>
    <property type="evidence" value="ECO:0007669"/>
    <property type="project" value="TreeGrafter"/>
</dbReference>
<dbReference type="EMBL" id="KV442037">
    <property type="protein sequence ID" value="OAQ30155.1"/>
    <property type="molecule type" value="Genomic_DNA"/>
</dbReference>
<dbReference type="AlphaFoldDB" id="A0A197JY55"/>
<accession>A0A197JY55</accession>
<reference evidence="5 6" key="1">
    <citation type="submission" date="2016-05" db="EMBL/GenBank/DDBJ databases">
        <title>Genome sequencing reveals origins of a unique bacterial endosymbiosis in the earliest lineages of terrestrial Fungi.</title>
        <authorList>
            <consortium name="DOE Joint Genome Institute"/>
            <person name="Uehling J."/>
            <person name="Gryganskyi A."/>
            <person name="Hameed K."/>
            <person name="Tschaplinski T."/>
            <person name="Misztal P."/>
            <person name="Wu S."/>
            <person name="Desiro A."/>
            <person name="Vande Pol N."/>
            <person name="Du Z.-Y."/>
            <person name="Zienkiewicz A."/>
            <person name="Zienkiewicz K."/>
            <person name="Morin E."/>
            <person name="Tisserant E."/>
            <person name="Splivallo R."/>
            <person name="Hainaut M."/>
            <person name="Henrissat B."/>
            <person name="Ohm R."/>
            <person name="Kuo A."/>
            <person name="Yan J."/>
            <person name="Lipzen A."/>
            <person name="Nolan M."/>
            <person name="Labutti K."/>
            <person name="Barry K."/>
            <person name="Goldstein A."/>
            <person name="Labbe J."/>
            <person name="Schadt C."/>
            <person name="Tuskan G."/>
            <person name="Grigoriev I."/>
            <person name="Martin F."/>
            <person name="Vilgalys R."/>
            <person name="Bonito G."/>
        </authorList>
    </citation>
    <scope>NUCLEOTIDE SEQUENCE [LARGE SCALE GENOMIC DNA]</scope>
    <source>
        <strain evidence="5 6">AG-77</strain>
    </source>
</reference>
<evidence type="ECO:0000256" key="3">
    <source>
        <dbReference type="SAM" id="MobiDB-lite"/>
    </source>
</evidence>
<proteinExistence type="inferred from homology"/>
<comment type="similarity">
    <text evidence="1">Belongs to the stealth family.</text>
</comment>
<gene>
    <name evidence="5" type="ORF">K457DRAFT_125326</name>
</gene>
<name>A0A197JY55_9FUNG</name>
<dbReference type="Proteomes" id="UP000078512">
    <property type="component" value="Unassembled WGS sequence"/>
</dbReference>
<feature type="region of interest" description="Disordered" evidence="3">
    <location>
        <begin position="83"/>
        <end position="102"/>
    </location>
</feature>
<dbReference type="PANTHER" id="PTHR24045">
    <property type="match status" value="1"/>
</dbReference>
<evidence type="ECO:0000313" key="5">
    <source>
        <dbReference type="EMBL" id="OAQ30155.1"/>
    </source>
</evidence>
<protein>
    <recommendedName>
        <fullName evidence="4">Stealth protein CR2 conserved region 2 domain-containing protein</fullName>
    </recommendedName>
</protein>
<organism evidence="5 6">
    <name type="scientific">Linnemannia elongata AG-77</name>
    <dbReference type="NCBI Taxonomy" id="1314771"/>
    <lineage>
        <taxon>Eukaryota</taxon>
        <taxon>Fungi</taxon>
        <taxon>Fungi incertae sedis</taxon>
        <taxon>Mucoromycota</taxon>
        <taxon>Mortierellomycotina</taxon>
        <taxon>Mortierellomycetes</taxon>
        <taxon>Mortierellales</taxon>
        <taxon>Mortierellaceae</taxon>
        <taxon>Linnemannia</taxon>
    </lineage>
</organism>
<evidence type="ECO:0000259" key="4">
    <source>
        <dbReference type="Pfam" id="PF11380"/>
    </source>
</evidence>
<dbReference type="Pfam" id="PF11380">
    <property type="entry name" value="Stealth_CR2"/>
    <property type="match status" value="1"/>
</dbReference>
<feature type="compositionally biased region" description="Polar residues" evidence="3">
    <location>
        <begin position="86"/>
        <end position="95"/>
    </location>
</feature>
<dbReference type="GO" id="GO:0005794">
    <property type="term" value="C:Golgi apparatus"/>
    <property type="evidence" value="ECO:0007669"/>
    <property type="project" value="TreeGrafter"/>
</dbReference>
<dbReference type="GO" id="GO:0046835">
    <property type="term" value="P:carbohydrate phosphorylation"/>
    <property type="evidence" value="ECO:0007669"/>
    <property type="project" value="TreeGrafter"/>
</dbReference>
<dbReference type="STRING" id="1314771.A0A197JY55"/>
<evidence type="ECO:0000256" key="1">
    <source>
        <dbReference type="ARBA" id="ARBA00007583"/>
    </source>
</evidence>
<keyword evidence="6" id="KW-1185">Reference proteome</keyword>
<dbReference type="PANTHER" id="PTHR24045:SF0">
    <property type="entry name" value="N-ACETYLGLUCOSAMINE-1-PHOSPHOTRANSFERASE SUBUNITS ALPHA_BETA"/>
    <property type="match status" value="1"/>
</dbReference>